<dbReference type="InterPro" id="IPR003732">
    <property type="entry name" value="Daa-tRNA_deacyls_DTD"/>
</dbReference>
<dbReference type="Proteomes" id="UP000619536">
    <property type="component" value="Unassembled WGS sequence"/>
</dbReference>
<proteinExistence type="inferred from homology"/>
<keyword evidence="4" id="KW-1185">Reference proteome</keyword>
<sequence length="153" mass="17244">MRIILQRVSQASVTNLDTQEQTTRSITQGLLLLVGIQDSDTEQQARWLAHKITHLRVFPSDRNPQDNSVLDLRGQILSIPQFTLFAHTKHGNRPDHTAAGTPEHAEQLWHQFNTLLEQEGATVHEGFFGAHMSVNLINDGPYTIIFDTQELGI</sequence>
<dbReference type="FunFam" id="3.50.80.10:FF:000001">
    <property type="entry name" value="D-aminoacyl-tRNA deacylase"/>
    <property type="match status" value="1"/>
</dbReference>
<keyword evidence="2" id="KW-0694">RNA-binding</keyword>
<comment type="similarity">
    <text evidence="1 2">Belongs to the DTD family.</text>
</comment>
<comment type="catalytic activity">
    <reaction evidence="2">
        <text>a D-aminoacyl-tRNA + H2O = a tRNA + a D-alpha-amino acid + H(+)</text>
        <dbReference type="Rhea" id="RHEA:13953"/>
        <dbReference type="Rhea" id="RHEA-COMP:10123"/>
        <dbReference type="Rhea" id="RHEA-COMP:10124"/>
        <dbReference type="ChEBI" id="CHEBI:15377"/>
        <dbReference type="ChEBI" id="CHEBI:15378"/>
        <dbReference type="ChEBI" id="CHEBI:59871"/>
        <dbReference type="ChEBI" id="CHEBI:78442"/>
        <dbReference type="ChEBI" id="CHEBI:79333"/>
        <dbReference type="EC" id="3.1.1.96"/>
    </reaction>
</comment>
<dbReference type="PANTHER" id="PTHR10472">
    <property type="entry name" value="D-TYROSYL-TRNA TYR DEACYLASE"/>
    <property type="match status" value="1"/>
</dbReference>
<comment type="subunit">
    <text evidence="2">Homodimer.</text>
</comment>
<comment type="catalytic activity">
    <reaction evidence="2">
        <text>glycyl-tRNA(Ala) + H2O = tRNA(Ala) + glycine + H(+)</text>
        <dbReference type="Rhea" id="RHEA:53744"/>
        <dbReference type="Rhea" id="RHEA-COMP:9657"/>
        <dbReference type="Rhea" id="RHEA-COMP:13640"/>
        <dbReference type="ChEBI" id="CHEBI:15377"/>
        <dbReference type="ChEBI" id="CHEBI:15378"/>
        <dbReference type="ChEBI" id="CHEBI:57305"/>
        <dbReference type="ChEBI" id="CHEBI:78442"/>
        <dbReference type="ChEBI" id="CHEBI:78522"/>
    </reaction>
</comment>
<comment type="domain">
    <text evidence="2">A Gly-cisPro motif from one monomer fits into the active site of the other monomer to allow specific chiral rejection of L-amino acids.</text>
</comment>
<name>A0A8J3AEY8_9BIFI</name>
<dbReference type="GO" id="GO:0005737">
    <property type="term" value="C:cytoplasm"/>
    <property type="evidence" value="ECO:0007669"/>
    <property type="project" value="UniProtKB-SubCell"/>
</dbReference>
<dbReference type="GO" id="GO:0106026">
    <property type="term" value="F:Gly-tRNA(Ala) deacylase activity"/>
    <property type="evidence" value="ECO:0007669"/>
    <property type="project" value="UniProtKB-UniRule"/>
</dbReference>
<comment type="function">
    <text evidence="2">An aminoacyl-tRNA editing enzyme that deacylates mischarged D-aminoacyl-tRNAs. Also deacylates mischarged glycyl-tRNA(Ala), protecting cells against glycine mischarging by AlaRS. Acts via tRNA-based rather than protein-based catalysis; rejects L-amino acids rather than detecting D-amino acids in the active site. By recycling D-aminoacyl-tRNA to D-amino acids and free tRNA molecules, this enzyme counteracts the toxicity associated with the formation of D-aminoacyl-tRNA entities in vivo and helps enforce protein L-homochirality.</text>
</comment>
<dbReference type="Gene3D" id="3.50.80.10">
    <property type="entry name" value="D-tyrosyl-tRNA(Tyr) deacylase"/>
    <property type="match status" value="1"/>
</dbReference>
<dbReference type="AlphaFoldDB" id="A0A8J3AEY8"/>
<dbReference type="PANTHER" id="PTHR10472:SF5">
    <property type="entry name" value="D-AMINOACYL-TRNA DEACYLASE 1"/>
    <property type="match status" value="1"/>
</dbReference>
<dbReference type="Pfam" id="PF02580">
    <property type="entry name" value="Tyr_Deacylase"/>
    <property type="match status" value="1"/>
</dbReference>
<dbReference type="GO" id="GO:0019478">
    <property type="term" value="P:D-amino acid catabolic process"/>
    <property type="evidence" value="ECO:0007669"/>
    <property type="project" value="UniProtKB-UniRule"/>
</dbReference>
<comment type="caution">
    <text evidence="3">The sequence shown here is derived from an EMBL/GenBank/DDBJ whole genome shotgun (WGS) entry which is preliminary data.</text>
</comment>
<protein>
    <recommendedName>
        <fullName evidence="2">D-aminoacyl-tRNA deacylase</fullName>
        <shortName evidence="2">DTD</shortName>
        <ecNumber evidence="2">3.1.1.96</ecNumber>
    </recommendedName>
    <alternativeName>
        <fullName evidence="2">Gly-tRNA(Ala) deacylase</fullName>
        <ecNumber evidence="2">3.1.1.-</ecNumber>
    </alternativeName>
</protein>
<dbReference type="InterPro" id="IPR023509">
    <property type="entry name" value="DTD-like_sf"/>
</dbReference>
<comment type="subcellular location">
    <subcellularLocation>
        <location evidence="2">Cytoplasm</location>
    </subcellularLocation>
</comment>
<keyword evidence="2" id="KW-0963">Cytoplasm</keyword>
<reference evidence="3" key="2">
    <citation type="submission" date="2020-09" db="EMBL/GenBank/DDBJ databases">
        <authorList>
            <person name="Sun Q."/>
            <person name="Sedlacek I."/>
        </authorList>
    </citation>
    <scope>NUCLEOTIDE SEQUENCE</scope>
    <source>
        <strain evidence="3">CCM 8606</strain>
    </source>
</reference>
<keyword evidence="2" id="KW-0820">tRNA-binding</keyword>
<dbReference type="EMBL" id="BMDH01000001">
    <property type="protein sequence ID" value="GGI13078.1"/>
    <property type="molecule type" value="Genomic_DNA"/>
</dbReference>
<dbReference type="SUPFAM" id="SSF69500">
    <property type="entry name" value="DTD-like"/>
    <property type="match status" value="1"/>
</dbReference>
<dbReference type="HAMAP" id="MF_00518">
    <property type="entry name" value="Deacylase_Dtd"/>
    <property type="match status" value="1"/>
</dbReference>
<dbReference type="EC" id="3.1.1.96" evidence="2"/>
<dbReference type="GO" id="GO:0043908">
    <property type="term" value="F:Ser(Gly)-tRNA(Ala) hydrolase activity"/>
    <property type="evidence" value="ECO:0007669"/>
    <property type="project" value="UniProtKB-UniRule"/>
</dbReference>
<dbReference type="RefSeq" id="WP_188354575.1">
    <property type="nucleotide sequence ID" value="NZ_BMDH01000001.1"/>
</dbReference>
<organism evidence="3 4">
    <name type="scientific">Galliscardovia ingluviei</name>
    <dbReference type="NCBI Taxonomy" id="1769422"/>
    <lineage>
        <taxon>Bacteria</taxon>
        <taxon>Bacillati</taxon>
        <taxon>Actinomycetota</taxon>
        <taxon>Actinomycetes</taxon>
        <taxon>Bifidobacteriales</taxon>
        <taxon>Bifidobacteriaceae</taxon>
        <taxon>Galliscardovia</taxon>
    </lineage>
</organism>
<feature type="short sequence motif" description="Gly-cisPro motif, important for rejection of L-amino acids" evidence="2">
    <location>
        <begin position="140"/>
        <end position="141"/>
    </location>
</feature>
<gene>
    <name evidence="2 3" type="primary">dtd</name>
    <name evidence="3" type="ORF">GCM10007377_04160</name>
</gene>
<dbReference type="GO" id="GO:0051500">
    <property type="term" value="F:D-tyrosyl-tRNA(Tyr) deacylase activity"/>
    <property type="evidence" value="ECO:0007669"/>
    <property type="project" value="TreeGrafter"/>
</dbReference>
<accession>A0A8J3AEY8</accession>
<keyword evidence="2" id="KW-0378">Hydrolase</keyword>
<evidence type="ECO:0000313" key="4">
    <source>
        <dbReference type="Proteomes" id="UP000619536"/>
    </source>
</evidence>
<evidence type="ECO:0000256" key="2">
    <source>
        <dbReference type="HAMAP-Rule" id="MF_00518"/>
    </source>
</evidence>
<reference evidence="3" key="1">
    <citation type="journal article" date="2014" name="Int. J. Syst. Evol. Microbiol.">
        <title>Complete genome sequence of Corynebacterium casei LMG S-19264T (=DSM 44701T), isolated from a smear-ripened cheese.</title>
        <authorList>
            <consortium name="US DOE Joint Genome Institute (JGI-PGF)"/>
            <person name="Walter F."/>
            <person name="Albersmeier A."/>
            <person name="Kalinowski J."/>
            <person name="Ruckert C."/>
        </authorList>
    </citation>
    <scope>NUCLEOTIDE SEQUENCE</scope>
    <source>
        <strain evidence="3">CCM 8606</strain>
    </source>
</reference>
<evidence type="ECO:0000256" key="1">
    <source>
        <dbReference type="ARBA" id="ARBA00009673"/>
    </source>
</evidence>
<dbReference type="EC" id="3.1.1.-" evidence="2"/>
<dbReference type="NCBIfam" id="TIGR00256">
    <property type="entry name" value="D-aminoacyl-tRNA deacylase"/>
    <property type="match status" value="1"/>
</dbReference>
<evidence type="ECO:0000313" key="3">
    <source>
        <dbReference type="EMBL" id="GGI13078.1"/>
    </source>
</evidence>
<dbReference type="GO" id="GO:0000049">
    <property type="term" value="F:tRNA binding"/>
    <property type="evidence" value="ECO:0007669"/>
    <property type="project" value="UniProtKB-UniRule"/>
</dbReference>